<proteinExistence type="predicted"/>
<dbReference type="EMBL" id="LAQL01000003">
    <property type="protein sequence ID" value="KLN61650.1"/>
    <property type="molecule type" value="Genomic_DNA"/>
</dbReference>
<comment type="caution">
    <text evidence="2">The sequence shown here is derived from an EMBL/GenBank/DDBJ whole genome shotgun (WGS) entry which is preliminary data.</text>
</comment>
<evidence type="ECO:0000256" key="1">
    <source>
        <dbReference type="SAM" id="Phobius"/>
    </source>
</evidence>
<dbReference type="PATRIC" id="fig|1489064.4.peg.2151"/>
<dbReference type="AlphaFoldDB" id="A0A0H2MY58"/>
<keyword evidence="3" id="KW-1185">Reference proteome</keyword>
<evidence type="ECO:0000313" key="3">
    <source>
        <dbReference type="Proteomes" id="UP000035444"/>
    </source>
</evidence>
<keyword evidence="1" id="KW-0472">Membrane</keyword>
<dbReference type="STRING" id="1489064.WH96_04745"/>
<reference evidence="2 3" key="1">
    <citation type="submission" date="2015-03" db="EMBL/GenBank/DDBJ databases">
        <title>Genome Sequence of Kiloniella spongiae MEBiC09566, isolated from a marine sponge.</title>
        <authorList>
            <person name="Shao Z."/>
            <person name="Wang L."/>
            <person name="Li X."/>
        </authorList>
    </citation>
    <scope>NUCLEOTIDE SEQUENCE [LARGE SCALE GENOMIC DNA]</scope>
    <source>
        <strain evidence="2 3">MEBiC09566</strain>
    </source>
</reference>
<gene>
    <name evidence="2" type="ORF">WH96_04745</name>
</gene>
<accession>A0A0H2MY58</accession>
<evidence type="ECO:0000313" key="2">
    <source>
        <dbReference type="EMBL" id="KLN61650.1"/>
    </source>
</evidence>
<keyword evidence="1" id="KW-0812">Transmembrane</keyword>
<dbReference type="Proteomes" id="UP000035444">
    <property type="component" value="Unassembled WGS sequence"/>
</dbReference>
<sequence length="133" mass="14479">MKIGNDRNIDILFILDLNNPGALQSTDVIYSLLHELQTFRRNQVDTMNELLITGTTVILALSIPMVLWLGHLNRKGGKDGETRGIGWQFIRYTVLSIALPIVAILALNGALEGEAATIIAGALGYAFGKKDDS</sequence>
<keyword evidence="1" id="KW-1133">Transmembrane helix</keyword>
<organism evidence="2 3">
    <name type="scientific">Kiloniella spongiae</name>
    <dbReference type="NCBI Taxonomy" id="1489064"/>
    <lineage>
        <taxon>Bacteria</taxon>
        <taxon>Pseudomonadati</taxon>
        <taxon>Pseudomonadota</taxon>
        <taxon>Alphaproteobacteria</taxon>
        <taxon>Rhodospirillales</taxon>
        <taxon>Kiloniellaceae</taxon>
        <taxon>Kiloniella</taxon>
    </lineage>
</organism>
<name>A0A0H2MY58_9PROT</name>
<feature type="transmembrane region" description="Helical" evidence="1">
    <location>
        <begin position="50"/>
        <end position="69"/>
    </location>
</feature>
<feature type="transmembrane region" description="Helical" evidence="1">
    <location>
        <begin position="89"/>
        <end position="111"/>
    </location>
</feature>
<protein>
    <submittedName>
        <fullName evidence="2">Uncharacterized protein</fullName>
    </submittedName>
</protein>